<comment type="similarity">
    <text evidence="1 10">Belongs to the helicase family. RecQ subfamily.</text>
</comment>
<evidence type="ECO:0000256" key="1">
    <source>
        <dbReference type="ARBA" id="ARBA00005446"/>
    </source>
</evidence>
<dbReference type="Pfam" id="PF00270">
    <property type="entry name" value="DEAD"/>
    <property type="match status" value="1"/>
</dbReference>
<keyword evidence="16" id="KW-1185">Reference proteome</keyword>
<gene>
    <name evidence="15" type="primary">g48</name>
    <name evidence="15" type="ORF">VP750_LOCUS38</name>
</gene>
<dbReference type="Proteomes" id="UP001497392">
    <property type="component" value="Unassembled WGS sequence"/>
</dbReference>
<comment type="catalytic activity">
    <reaction evidence="10">
        <text>ATP + H2O = ADP + phosphate + H(+)</text>
        <dbReference type="Rhea" id="RHEA:13065"/>
        <dbReference type="ChEBI" id="CHEBI:15377"/>
        <dbReference type="ChEBI" id="CHEBI:15378"/>
        <dbReference type="ChEBI" id="CHEBI:30616"/>
        <dbReference type="ChEBI" id="CHEBI:43474"/>
        <dbReference type="ChEBI" id="CHEBI:456216"/>
    </reaction>
</comment>
<dbReference type="NCBIfam" id="TIGR00614">
    <property type="entry name" value="recQ_fam"/>
    <property type="match status" value="1"/>
</dbReference>
<dbReference type="InterPro" id="IPR014001">
    <property type="entry name" value="Helicase_ATP-bd"/>
</dbReference>
<dbReference type="SMART" id="SM00490">
    <property type="entry name" value="HELICc"/>
    <property type="match status" value="1"/>
</dbReference>
<evidence type="ECO:0000259" key="14">
    <source>
        <dbReference type="PROSITE" id="PS51194"/>
    </source>
</evidence>
<dbReference type="PROSITE" id="PS51194">
    <property type="entry name" value="HELICASE_CTER"/>
    <property type="match status" value="1"/>
</dbReference>
<dbReference type="InterPro" id="IPR011545">
    <property type="entry name" value="DEAD/DEAH_box_helicase_dom"/>
</dbReference>
<evidence type="ECO:0000313" key="15">
    <source>
        <dbReference type="EMBL" id="CAL5218379.1"/>
    </source>
</evidence>
<comment type="caution">
    <text evidence="15">The sequence shown here is derived from an EMBL/GenBank/DDBJ whole genome shotgun (WGS) entry which is preliminary data.</text>
</comment>
<keyword evidence="4 10" id="KW-0378">Hydrolase</keyword>
<dbReference type="InterPro" id="IPR004589">
    <property type="entry name" value="DNA_helicase_ATP-dep_RecQ"/>
</dbReference>
<keyword evidence="3 10" id="KW-0547">Nucleotide-binding</keyword>
<comment type="subcellular location">
    <subcellularLocation>
        <location evidence="10">Nucleus</location>
    </subcellularLocation>
</comment>
<keyword evidence="5 10" id="KW-0347">Helicase</keyword>
<dbReference type="Gene3D" id="3.40.50.300">
    <property type="entry name" value="P-loop containing nucleotide triphosphate hydrolases"/>
    <property type="match status" value="2"/>
</dbReference>
<dbReference type="InterPro" id="IPR001650">
    <property type="entry name" value="Helicase_C-like"/>
</dbReference>
<dbReference type="CDD" id="cd18794">
    <property type="entry name" value="SF2_C_RecQ"/>
    <property type="match status" value="1"/>
</dbReference>
<evidence type="ECO:0000256" key="12">
    <source>
        <dbReference type="SAM" id="MobiDB-lite"/>
    </source>
</evidence>
<evidence type="ECO:0000256" key="7">
    <source>
        <dbReference type="ARBA" id="ARBA00023125"/>
    </source>
</evidence>
<organism evidence="15 16">
    <name type="scientific">Coccomyxa viridis</name>
    <dbReference type="NCBI Taxonomy" id="1274662"/>
    <lineage>
        <taxon>Eukaryota</taxon>
        <taxon>Viridiplantae</taxon>
        <taxon>Chlorophyta</taxon>
        <taxon>core chlorophytes</taxon>
        <taxon>Trebouxiophyceae</taxon>
        <taxon>Trebouxiophyceae incertae sedis</taxon>
        <taxon>Coccomyxaceae</taxon>
        <taxon>Coccomyxa</taxon>
    </lineage>
</organism>
<comment type="catalytic activity">
    <reaction evidence="9 10">
        <text>Couples ATP hydrolysis with the unwinding of duplex DNA by translocating in the 3'-5' direction.</text>
        <dbReference type="EC" id="5.6.2.4"/>
    </reaction>
</comment>
<keyword evidence="8" id="KW-0413">Isomerase</keyword>
<keyword evidence="11" id="KW-0175">Coiled coil</keyword>
<evidence type="ECO:0000256" key="9">
    <source>
        <dbReference type="ARBA" id="ARBA00034617"/>
    </source>
</evidence>
<evidence type="ECO:0000256" key="3">
    <source>
        <dbReference type="ARBA" id="ARBA00022741"/>
    </source>
</evidence>
<dbReference type="InterPro" id="IPR032284">
    <property type="entry name" value="RecQ_Zn-bd"/>
</dbReference>
<evidence type="ECO:0000256" key="5">
    <source>
        <dbReference type="ARBA" id="ARBA00022806"/>
    </source>
</evidence>
<evidence type="ECO:0000256" key="6">
    <source>
        <dbReference type="ARBA" id="ARBA00022840"/>
    </source>
</evidence>
<dbReference type="PANTHER" id="PTHR13710">
    <property type="entry name" value="DNA HELICASE RECQ FAMILY MEMBER"/>
    <property type="match status" value="1"/>
</dbReference>
<proteinExistence type="inferred from homology"/>
<evidence type="ECO:0000256" key="11">
    <source>
        <dbReference type="SAM" id="Coils"/>
    </source>
</evidence>
<feature type="region of interest" description="Disordered" evidence="12">
    <location>
        <begin position="586"/>
        <end position="619"/>
    </location>
</feature>
<evidence type="ECO:0000313" key="16">
    <source>
        <dbReference type="Proteomes" id="UP001497392"/>
    </source>
</evidence>
<accession>A0ABP1FET8</accession>
<dbReference type="SMART" id="SM00487">
    <property type="entry name" value="DEXDc"/>
    <property type="match status" value="1"/>
</dbReference>
<protein>
    <recommendedName>
        <fullName evidence="10">ATP-dependent DNA helicase</fullName>
        <ecNumber evidence="10">5.6.2.4</ecNumber>
    </recommendedName>
</protein>
<keyword evidence="6 10" id="KW-0067">ATP-binding</keyword>
<dbReference type="PROSITE" id="PS51192">
    <property type="entry name" value="HELICASE_ATP_BIND_1"/>
    <property type="match status" value="1"/>
</dbReference>
<dbReference type="Pfam" id="PF16124">
    <property type="entry name" value="RecQ_Zn_bind"/>
    <property type="match status" value="1"/>
</dbReference>
<dbReference type="Pfam" id="PF00271">
    <property type="entry name" value="Helicase_C"/>
    <property type="match status" value="1"/>
</dbReference>
<feature type="domain" description="Helicase C-terminal" evidence="14">
    <location>
        <begin position="301"/>
        <end position="439"/>
    </location>
</feature>
<keyword evidence="7" id="KW-0238">DNA-binding</keyword>
<evidence type="ECO:0000256" key="10">
    <source>
        <dbReference type="RuleBase" id="RU364117"/>
    </source>
</evidence>
<name>A0ABP1FET8_9CHLO</name>
<evidence type="ECO:0000256" key="4">
    <source>
        <dbReference type="ARBA" id="ARBA00022801"/>
    </source>
</evidence>
<evidence type="ECO:0000256" key="2">
    <source>
        <dbReference type="ARBA" id="ARBA00022723"/>
    </source>
</evidence>
<keyword evidence="10" id="KW-0539">Nucleus</keyword>
<dbReference type="InterPro" id="IPR036388">
    <property type="entry name" value="WH-like_DNA-bd_sf"/>
</dbReference>
<dbReference type="InterPro" id="IPR027417">
    <property type="entry name" value="P-loop_NTPase"/>
</dbReference>
<evidence type="ECO:0000259" key="13">
    <source>
        <dbReference type="PROSITE" id="PS51192"/>
    </source>
</evidence>
<feature type="domain" description="Helicase ATP-binding" evidence="13">
    <location>
        <begin position="95"/>
        <end position="269"/>
    </location>
</feature>
<feature type="compositionally biased region" description="Basic and acidic residues" evidence="12">
    <location>
        <begin position="586"/>
        <end position="596"/>
    </location>
</feature>
<dbReference type="EC" id="5.6.2.4" evidence="10"/>
<keyword evidence="2" id="KW-0479">Metal-binding</keyword>
<dbReference type="PANTHER" id="PTHR13710:SF105">
    <property type="entry name" value="ATP-DEPENDENT DNA HELICASE Q1"/>
    <property type="match status" value="1"/>
</dbReference>
<sequence>MSDLENSDANHGDVEAELEQVNSALSQTESQIEALLAQQQKLLARKEQLEQQLSADRRAPREDWQGDFPWDAEVQRTAEAVFGITSFRPLQREAINATLQGRDALCLMPTGAGKSLIYQCAAVIRGGLTVVVSPLLSLIQDQVLGLQEIGVPALALTSLTSKEDQNAAYKRLDTDLDIRLVYVTPERVISAKRFMAKLEKLHKAGRLKGIAVDEAHCCSQWGNDFRPDYKKLGVLKQQFPDVPILALTATATRRVCQDLIEILRISACETFHTSVDRPNLYYSVRDKPANASEATADIVAWIQQRYKVTDSGIIYCQTRKDCETLAGELAECGMLAAYYHADMDPATREGVHIQWSKGHIQIIVATVAFGMGINKGNVRFVIHHSLSKSIDNYYQEAGRAGRDGGKAECVMYYRFSDALKQAGMVSFEPGWDVRLHAMMRYASSASTCRRSMIARHFGEAPSACSSMCDVCLARATGNEVERRDISAAALAVVRTLAEWPSAEKRATLIQLVDKWRASKVTEDAKAGKSMGREDNERVIAQLLYDGYLQFDFSYTAYATNAYLKASQRASRILQGTSKVHMDVLGDKTAAEPEQKSRATGKHTREKGQSSAGSSRKRTALSKRIEKATLQAASKAAAAQAAATVTRLLFAALWRASSPQDVLNSGAVGKALFESGC</sequence>
<reference evidence="15 16" key="1">
    <citation type="submission" date="2024-06" db="EMBL/GenBank/DDBJ databases">
        <authorList>
            <person name="Kraege A."/>
            <person name="Thomma B."/>
        </authorList>
    </citation>
    <scope>NUCLEOTIDE SEQUENCE [LARGE SCALE GENOMIC DNA]</scope>
</reference>
<dbReference type="Gene3D" id="1.10.10.10">
    <property type="entry name" value="Winged helix-like DNA-binding domain superfamily/Winged helix DNA-binding domain"/>
    <property type="match status" value="1"/>
</dbReference>
<feature type="coiled-coil region" evidence="11">
    <location>
        <begin position="11"/>
        <end position="59"/>
    </location>
</feature>
<dbReference type="SUPFAM" id="SSF52540">
    <property type="entry name" value="P-loop containing nucleoside triphosphate hydrolases"/>
    <property type="match status" value="1"/>
</dbReference>
<dbReference type="EMBL" id="CAXHTA020000001">
    <property type="protein sequence ID" value="CAL5218379.1"/>
    <property type="molecule type" value="Genomic_DNA"/>
</dbReference>
<evidence type="ECO:0000256" key="8">
    <source>
        <dbReference type="ARBA" id="ARBA00023235"/>
    </source>
</evidence>